<evidence type="ECO:0000256" key="1">
    <source>
        <dbReference type="ARBA" id="ARBA00022801"/>
    </source>
</evidence>
<dbReference type="SUPFAM" id="SSF53474">
    <property type="entry name" value="alpha/beta-Hydrolases"/>
    <property type="match status" value="1"/>
</dbReference>
<evidence type="ECO:0000313" key="3">
    <source>
        <dbReference type="EMBL" id="ORW08077.1"/>
    </source>
</evidence>
<reference evidence="3 4" key="1">
    <citation type="submission" date="2016-01" db="EMBL/GenBank/DDBJ databases">
        <title>The new phylogeny of the genus Mycobacterium.</title>
        <authorList>
            <person name="Tarcisio F."/>
            <person name="Conor M."/>
            <person name="Antonella G."/>
            <person name="Elisabetta G."/>
            <person name="Giulia F.S."/>
            <person name="Sara T."/>
            <person name="Anna F."/>
            <person name="Clotilde B."/>
            <person name="Roberto B."/>
            <person name="Veronica D.S."/>
            <person name="Fabio R."/>
            <person name="Monica P."/>
            <person name="Olivier J."/>
            <person name="Enrico T."/>
            <person name="Nicola S."/>
        </authorList>
    </citation>
    <scope>NUCLEOTIDE SEQUENCE [LARGE SCALE GENOMIC DNA]</scope>
    <source>
        <strain evidence="3 4">DSM 45394</strain>
    </source>
</reference>
<dbReference type="EMBL" id="LQPG01000039">
    <property type="protein sequence ID" value="ORW08077.1"/>
    <property type="molecule type" value="Genomic_DNA"/>
</dbReference>
<dbReference type="GO" id="GO:0016020">
    <property type="term" value="C:membrane"/>
    <property type="evidence" value="ECO:0007669"/>
    <property type="project" value="TreeGrafter"/>
</dbReference>
<dbReference type="InterPro" id="IPR050266">
    <property type="entry name" value="AB_hydrolase_sf"/>
</dbReference>
<dbReference type="OrthoDB" id="5422338at2"/>
<sequence length="302" mass="31976">MRGQRTQRISAADGTELAVEEIGPPDAALTVIFSHGFCLSKAAWAPQRHHLPEHVGDDVRMVFYDHRGHGASAPAPAETYTINQLGDDLDTVISQTAPQGRVVLAGHSMGGMAILAFAARHAETLRRVAGVALVSTAADELGSHGIGRALHTPAVPLLQLAAQRFPRRTTQAWAMARTSLAPLLGIPAMKSPAMAANSQCCRMIGQTAISTIAALLMEFRAYDQKQGVSALTHLPALVACGEQDPITPLAHSAALAKVLPYSEFVRVPGAGHMLELERPRLISTAIGKLVARARAYDLACVG</sequence>
<dbReference type="InterPro" id="IPR029058">
    <property type="entry name" value="AB_hydrolase_fold"/>
</dbReference>
<gene>
    <name evidence="3" type="ORF">AWC16_20295</name>
</gene>
<evidence type="ECO:0000259" key="2">
    <source>
        <dbReference type="Pfam" id="PF00561"/>
    </source>
</evidence>
<accession>A0A1X1YAE3</accession>
<dbReference type="PANTHER" id="PTHR43798">
    <property type="entry name" value="MONOACYLGLYCEROL LIPASE"/>
    <property type="match status" value="1"/>
</dbReference>
<protein>
    <recommendedName>
        <fullName evidence="2">AB hydrolase-1 domain-containing protein</fullName>
    </recommendedName>
</protein>
<dbReference type="GO" id="GO:0016787">
    <property type="term" value="F:hydrolase activity"/>
    <property type="evidence" value="ECO:0007669"/>
    <property type="project" value="UniProtKB-KW"/>
</dbReference>
<keyword evidence="4" id="KW-1185">Reference proteome</keyword>
<dbReference type="Proteomes" id="UP000193866">
    <property type="component" value="Unassembled WGS sequence"/>
</dbReference>
<dbReference type="STRING" id="1108812.AWC16_20295"/>
<dbReference type="RefSeq" id="WP_085266359.1">
    <property type="nucleotide sequence ID" value="NZ_LQPG01000039.1"/>
</dbReference>
<name>A0A1X1YAE3_9MYCO</name>
<dbReference type="AlphaFoldDB" id="A0A1X1YAE3"/>
<dbReference type="Gene3D" id="3.40.50.1820">
    <property type="entry name" value="alpha/beta hydrolase"/>
    <property type="match status" value="1"/>
</dbReference>
<proteinExistence type="predicted"/>
<organism evidence="3 4">
    <name type="scientific">Mycolicibacter longobardus</name>
    <dbReference type="NCBI Taxonomy" id="1108812"/>
    <lineage>
        <taxon>Bacteria</taxon>
        <taxon>Bacillati</taxon>
        <taxon>Actinomycetota</taxon>
        <taxon>Actinomycetes</taxon>
        <taxon>Mycobacteriales</taxon>
        <taxon>Mycobacteriaceae</taxon>
        <taxon>Mycolicibacter</taxon>
    </lineage>
</organism>
<comment type="caution">
    <text evidence="3">The sequence shown here is derived from an EMBL/GenBank/DDBJ whole genome shotgun (WGS) entry which is preliminary data.</text>
</comment>
<dbReference type="PANTHER" id="PTHR43798:SF31">
    <property type="entry name" value="AB HYDROLASE SUPERFAMILY PROTEIN YCLE"/>
    <property type="match status" value="1"/>
</dbReference>
<evidence type="ECO:0000313" key="4">
    <source>
        <dbReference type="Proteomes" id="UP000193866"/>
    </source>
</evidence>
<dbReference type="InterPro" id="IPR000073">
    <property type="entry name" value="AB_hydrolase_1"/>
</dbReference>
<feature type="domain" description="AB hydrolase-1" evidence="2">
    <location>
        <begin position="30"/>
        <end position="278"/>
    </location>
</feature>
<keyword evidence="1" id="KW-0378">Hydrolase</keyword>
<dbReference type="Pfam" id="PF00561">
    <property type="entry name" value="Abhydrolase_1"/>
    <property type="match status" value="1"/>
</dbReference>